<keyword evidence="14" id="KW-1185">Reference proteome</keyword>
<feature type="region of interest" description="Disordered" evidence="10">
    <location>
        <begin position="900"/>
        <end position="937"/>
    </location>
</feature>
<evidence type="ECO:0000256" key="10">
    <source>
        <dbReference type="SAM" id="MobiDB-lite"/>
    </source>
</evidence>
<sequence>MSESSGDDVSNGDDPFKWSNERLIKELCTEDRTWKAPAPRKWPDPKHLASVLEEHELDGQDLLSYEDMMGRDEFETLCKDLEIKKIPHKTSIRMAIRLFQDRSPAYKAWKKVHEGANEDAFQTPKKPRPDGPDHATSPSPFHFYQNTGNKDRLGDLEKNSNTPMVAVPFTIPRISQPQPTPARGNTTSPRSAVKKPTQGDISHGNDQGVADAMDIDVIEFQEDQLADASKKRKRLAPINISVAPRSHSGHVIDSTDAETATTTYNPLLDSVSDRLWQDSGKGAYLGHWKLTMEDILQGPDPLDASANDDDFDTDGFGWAKRAAIPAGRRFQVDRIMRRFLKPSRASLPKLGRYQPENAPGSGVSGGNSVGASFLASTGAEDMVDDEVLPALGESDDEGYDTETWEAMEQEEQERQNQQMKSQLHLPRETVDMIIADAIRVIEAKWAAKKLHKLRRQAYQLWKAARRTGSQRFKMDMADREAERYGQRINKLVEEIRQVEWKNDAEIRRQASVLEASVEDRQLALWEAKLYSQPSAPPKVAVERPFRPKQWSEMRTVRTKAIEGDEEVLTSSSDEDDHNNRSLGGFIVDDEKPTTSEGGNENDDDDNDDDDDDIIDDGLSPMVRPVPVLISAEQRKSSIPTPEQMHSPELRNSRHASSAEPPSVALHSQDIAAIALQGAAHFEAAGDVTRLLCALFYDASQEQMVRLFNNLILDDEAIWQKYCVPVLDRAPDCQMDEPMGDDDEPVPEEKPEDDGTLFTRFFNIFLLCRNISPNDFEPSKADTKKEILDNRGRLGSFCVKMRTIAPYLGYERQTDKGKGKEPQMMAVSPVPATNSSTIAMRPSVELVPTPTVTAASTPGPGPEAEESILSPTIEASSSDFDAIQVVETESDSQLMSMDESLDEMNDEQVSPSKRRKRTVLRDKGAQDLRDKDKARHENLETRRKALYQNLEQSGTMTRDQARLIINLAKDDHHGFVYVNPWISRNIRDHQIEGVRFMWNQIITPSGSRQGCLLAHTMGLGKTMQVITLLVAIAEAARSPDSSISSQIPEDLRESKTLILCPSGLVENWLDEIMAWAQDGILGTSYHISSAMSHTTRRNMVEAWAENGGIMVLGYPMFGKLLDDFDDVETLMQNTPNIVIADEAHALKNPKSKVHRITSHFRTSARIAMTGSPLANSVDEYHSMINWVAPNYLADHREFVSVYANPIKEGFYRDSLVSQKRHAYKMLKILKDTVAPKIHRATVASLKGELPDKREFILYLPLTDIQLSVYKAFMSVLQHHSTLEGITTTVQLWNFMLNVSLLLAHPKVLQTRLEQMKRGFGSPHDAYARKASLPEPVVNELLHALKVATRNESVSRTTNATTLAHNLNHIAYSSKMTVLSGILDEARRVNEKVLVFSQSRNVLDYLDSEFRRQNRKFSRLDGDTAVQKRQAMVKEFNAGSDEVYLISTTAGGVGLNIQGANRVVIFDFRWNPMHEQQAIGRAFRIGQRKNVYVYWLIVDGTYETLLHDQAVFKTQLASRVVDKKNPSAWADQMRNYAKDPVQVPINKHLEAEFRGRDPVLDALLTDGSPSKSHIARIVSTDTFEQEEPEATLTAEELNEAAVMVIMNKRRLKLGGLSGAMAVAAAGDVEVAATAAHMMHPVDRMQVDGAGFMPPAAASTTQFPIALDTSRFPSTSHHAPAITHPFTPPPAQQLLVPRTVPLHSSLPPRSVQAPPSAFIPMQIPTQSTTTNVAPTLRAESRDGNKAGQSAGARPPSLSSTHPTPPTTSASSPVPRPTATPKPAAVVSQYISGLMGSASDLRDEITRRLASGAVATQRKPSMHIAACIADVVVDSIKRHFTLSGLPGSSQWARLKHGVATNLMFLEALVYGIIDPMMLATMTHAEETRYMSRLEIAMRDLDAYLEGQRYSSEDPRVLSHSRSLFGNYVVLERVLLMKMLEGATPSFSNHQGDFSKSHAMALTVVSHIKQAYHLNVPVDRPSNAEAEKEYLARYVRRAFRDGIFANLLLSGQISHPTWLRLSYTAEAELVAGLHKQIQNQPTQQSAGAKAKSNGAASNNTPGRAAGSASNTPNFHRPASAQSSPKMERRDSLGVNIQDITTKSSTAARKPPSRDPDHARENLQRSQARVQLSGGDLSRASTNGATPSRDILAMREVIKRRARKEGRPSQGGPASPSPPSQSLAGSSHTSQSQGSPAPVQIPPPAKTKAQTTRDLLEADRRQQLYRQQQQQQQQQQPSHGTSATKPRILPPSSQGPGNNAKDPFVLD</sequence>
<keyword evidence="4" id="KW-0378">Hydrolase</keyword>
<dbReference type="InterPro" id="IPR000330">
    <property type="entry name" value="SNF2_N"/>
</dbReference>
<dbReference type="Pfam" id="PF00271">
    <property type="entry name" value="Helicase_C"/>
    <property type="match status" value="1"/>
</dbReference>
<dbReference type="STRING" id="1262450.S3C5Z5"/>
<dbReference type="PROSITE" id="PS51192">
    <property type="entry name" value="HELICASE_ATP_BIND_1"/>
    <property type="match status" value="1"/>
</dbReference>
<dbReference type="InterPro" id="IPR014001">
    <property type="entry name" value="Helicase_ATP-bd"/>
</dbReference>
<dbReference type="eggNOG" id="KOG1015">
    <property type="taxonomic scope" value="Eukaryota"/>
</dbReference>
<dbReference type="SMART" id="SM00487">
    <property type="entry name" value="DEXDc"/>
    <property type="match status" value="1"/>
</dbReference>
<dbReference type="EMBL" id="KE148151">
    <property type="protein sequence ID" value="EPE07286.1"/>
    <property type="molecule type" value="Genomic_DNA"/>
</dbReference>
<feature type="region of interest" description="Disordered" evidence="10">
    <location>
        <begin position="172"/>
        <end position="207"/>
    </location>
</feature>
<evidence type="ECO:0000256" key="2">
    <source>
        <dbReference type="ARBA" id="ARBA00007025"/>
    </source>
</evidence>
<feature type="compositionally biased region" description="Low complexity" evidence="10">
    <location>
        <begin position="2218"/>
        <end position="2230"/>
    </location>
</feature>
<dbReference type="SMART" id="SM00490">
    <property type="entry name" value="HELICc"/>
    <property type="match status" value="1"/>
</dbReference>
<feature type="compositionally biased region" description="Basic and acidic residues" evidence="10">
    <location>
        <begin position="2106"/>
        <end position="2117"/>
    </location>
</feature>
<evidence type="ECO:0000256" key="3">
    <source>
        <dbReference type="ARBA" id="ARBA00022741"/>
    </source>
</evidence>
<evidence type="ECO:0000313" key="13">
    <source>
        <dbReference type="EMBL" id="EPE07286.1"/>
    </source>
</evidence>
<dbReference type="InterPro" id="IPR056026">
    <property type="entry name" value="DUF7607"/>
</dbReference>
<feature type="region of interest" description="Disordered" evidence="10">
    <location>
        <begin position="556"/>
        <end position="663"/>
    </location>
</feature>
<dbReference type="InterPro" id="IPR038718">
    <property type="entry name" value="SNF2-like_sf"/>
</dbReference>
<feature type="region of interest" description="Disordered" evidence="10">
    <location>
        <begin position="1736"/>
        <end position="1779"/>
    </location>
</feature>
<evidence type="ECO:0000259" key="12">
    <source>
        <dbReference type="PROSITE" id="PS51194"/>
    </source>
</evidence>
<feature type="compositionally biased region" description="Polar residues" evidence="10">
    <location>
        <begin position="2092"/>
        <end position="2101"/>
    </location>
</feature>
<feature type="compositionally biased region" description="Acidic residues" evidence="10">
    <location>
        <begin position="599"/>
        <end position="615"/>
    </location>
</feature>
<keyword evidence="7" id="KW-0238">DNA-binding</keyword>
<reference evidence="13 14" key="1">
    <citation type="journal article" date="2013" name="BMC Genomics">
        <title>The genome and transcriptome of the pine saprophyte Ophiostoma piceae, and a comparison with the bark beetle-associated pine pathogen Grosmannia clavigera.</title>
        <authorList>
            <person name="Haridas S."/>
            <person name="Wang Y."/>
            <person name="Lim L."/>
            <person name="Massoumi Alamouti S."/>
            <person name="Jackman S."/>
            <person name="Docking R."/>
            <person name="Robertson G."/>
            <person name="Birol I."/>
            <person name="Bohlmann J."/>
            <person name="Breuil C."/>
        </authorList>
    </citation>
    <scope>NUCLEOTIDE SEQUENCE [LARGE SCALE GENOMIC DNA]</scope>
    <source>
        <strain evidence="13 14">UAMH 11346</strain>
    </source>
</reference>
<dbReference type="Gene3D" id="3.40.50.10810">
    <property type="entry name" value="Tandem AAA-ATPase domain"/>
    <property type="match status" value="1"/>
</dbReference>
<evidence type="ECO:0000313" key="14">
    <source>
        <dbReference type="Proteomes" id="UP000016923"/>
    </source>
</evidence>
<organism evidence="13 14">
    <name type="scientific">Ophiostoma piceae (strain UAMH 11346)</name>
    <name type="common">Sap stain fungus</name>
    <dbReference type="NCBI Taxonomy" id="1262450"/>
    <lineage>
        <taxon>Eukaryota</taxon>
        <taxon>Fungi</taxon>
        <taxon>Dikarya</taxon>
        <taxon>Ascomycota</taxon>
        <taxon>Pezizomycotina</taxon>
        <taxon>Sordariomycetes</taxon>
        <taxon>Sordariomycetidae</taxon>
        <taxon>Ophiostomatales</taxon>
        <taxon>Ophiostomataceae</taxon>
        <taxon>Ophiostoma</taxon>
    </lineage>
</organism>
<feature type="compositionally biased region" description="Basic and acidic residues" evidence="10">
    <location>
        <begin position="149"/>
        <end position="158"/>
    </location>
</feature>
<dbReference type="PANTHER" id="PTHR45797:SF1">
    <property type="entry name" value="HELICASE ARIP4"/>
    <property type="match status" value="1"/>
</dbReference>
<dbReference type="InterPro" id="IPR027417">
    <property type="entry name" value="P-loop_NTPase"/>
</dbReference>
<gene>
    <name evidence="13" type="ORF">F503_07937</name>
</gene>
<feature type="compositionally biased region" description="Low complexity" evidence="10">
    <location>
        <begin position="2040"/>
        <end position="2054"/>
    </location>
</feature>
<dbReference type="Pfam" id="PF24580">
    <property type="entry name" value="DUF7607"/>
    <property type="match status" value="1"/>
</dbReference>
<evidence type="ECO:0000256" key="4">
    <source>
        <dbReference type="ARBA" id="ARBA00022801"/>
    </source>
</evidence>
<dbReference type="VEuPathDB" id="FungiDB:F503_07937"/>
<feature type="compositionally biased region" description="Polar residues" evidence="10">
    <location>
        <begin position="173"/>
        <end position="190"/>
    </location>
</feature>
<dbReference type="InterPro" id="IPR001650">
    <property type="entry name" value="Helicase_C-like"/>
</dbReference>
<dbReference type="Proteomes" id="UP000016923">
    <property type="component" value="Unassembled WGS sequence"/>
</dbReference>
<dbReference type="GO" id="GO:0005634">
    <property type="term" value="C:nucleus"/>
    <property type="evidence" value="ECO:0007669"/>
    <property type="project" value="UniProtKB-SubCell"/>
</dbReference>
<evidence type="ECO:0000256" key="8">
    <source>
        <dbReference type="ARBA" id="ARBA00023242"/>
    </source>
</evidence>
<dbReference type="InterPro" id="IPR049730">
    <property type="entry name" value="SNF2/RAD54-like_C"/>
</dbReference>
<dbReference type="InterPro" id="IPR044574">
    <property type="entry name" value="ARIP4-like"/>
</dbReference>
<feature type="region of interest" description="Disordered" evidence="10">
    <location>
        <begin position="347"/>
        <end position="367"/>
    </location>
</feature>
<feature type="compositionally biased region" description="Acidic residues" evidence="10">
    <location>
        <begin position="563"/>
        <end position="576"/>
    </location>
</feature>
<proteinExistence type="inferred from homology"/>
<evidence type="ECO:0000256" key="7">
    <source>
        <dbReference type="ARBA" id="ARBA00023125"/>
    </source>
</evidence>
<dbReference type="OMA" id="PWISRNI"/>
<protein>
    <submittedName>
        <fullName evidence="13">Snf2 family atp-dependent chromatin-remodeling factor snf21</fullName>
    </submittedName>
</protein>
<dbReference type="Pfam" id="PF00176">
    <property type="entry name" value="SNF2-rel_dom"/>
    <property type="match status" value="1"/>
</dbReference>
<dbReference type="PANTHER" id="PTHR45797">
    <property type="entry name" value="RAD54-LIKE"/>
    <property type="match status" value="1"/>
</dbReference>
<evidence type="ECO:0000256" key="5">
    <source>
        <dbReference type="ARBA" id="ARBA00022806"/>
    </source>
</evidence>
<name>S3C5Z5_OPHP1</name>
<feature type="compositionally biased region" description="Polar residues" evidence="10">
    <location>
        <begin position="2062"/>
        <end position="2079"/>
    </location>
</feature>
<keyword evidence="5" id="KW-0347">Helicase</keyword>
<keyword evidence="8" id="KW-0539">Nucleus</keyword>
<dbReference type="GO" id="GO:0016887">
    <property type="term" value="F:ATP hydrolysis activity"/>
    <property type="evidence" value="ECO:0007669"/>
    <property type="project" value="InterPro"/>
</dbReference>
<evidence type="ECO:0000256" key="1">
    <source>
        <dbReference type="ARBA" id="ARBA00004123"/>
    </source>
</evidence>
<feature type="coiled-coil region" evidence="9">
    <location>
        <begin position="474"/>
        <end position="501"/>
    </location>
</feature>
<dbReference type="SUPFAM" id="SSF52540">
    <property type="entry name" value="P-loop containing nucleoside triphosphate hydrolases"/>
    <property type="match status" value="2"/>
</dbReference>
<keyword evidence="9" id="KW-0175">Coiled coil</keyword>
<dbReference type="Gene3D" id="3.40.50.300">
    <property type="entry name" value="P-loop containing nucleotide triphosphate hydrolases"/>
    <property type="match status" value="1"/>
</dbReference>
<evidence type="ECO:0000259" key="11">
    <source>
        <dbReference type="PROSITE" id="PS51192"/>
    </source>
</evidence>
<evidence type="ECO:0000256" key="9">
    <source>
        <dbReference type="SAM" id="Coils"/>
    </source>
</evidence>
<feature type="region of interest" description="Disordered" evidence="10">
    <location>
        <begin position="113"/>
        <end position="160"/>
    </location>
</feature>
<evidence type="ECO:0000256" key="6">
    <source>
        <dbReference type="ARBA" id="ARBA00022840"/>
    </source>
</evidence>
<dbReference type="GO" id="GO:0003677">
    <property type="term" value="F:DNA binding"/>
    <property type="evidence" value="ECO:0007669"/>
    <property type="project" value="UniProtKB-KW"/>
</dbReference>
<dbReference type="CDD" id="cd18793">
    <property type="entry name" value="SF2_C_SNF"/>
    <property type="match status" value="1"/>
</dbReference>
<keyword evidence="6" id="KW-0067">ATP-binding</keyword>
<comment type="subcellular location">
    <subcellularLocation>
        <location evidence="1">Nucleus</location>
    </subcellularLocation>
</comment>
<dbReference type="GO" id="GO:0005524">
    <property type="term" value="F:ATP binding"/>
    <property type="evidence" value="ECO:0007669"/>
    <property type="project" value="UniProtKB-KW"/>
</dbReference>
<feature type="compositionally biased region" description="Low complexity" evidence="10">
    <location>
        <begin position="2162"/>
        <end position="2181"/>
    </location>
</feature>
<feature type="compositionally biased region" description="Polar residues" evidence="10">
    <location>
        <begin position="136"/>
        <end position="148"/>
    </location>
</feature>
<dbReference type="PROSITE" id="PS51194">
    <property type="entry name" value="HELICASE_CTER"/>
    <property type="match status" value="1"/>
</dbReference>
<dbReference type="OrthoDB" id="2020972at2759"/>
<dbReference type="HOGENOM" id="CLU_001161_0_0_1"/>
<feature type="compositionally biased region" description="Basic and acidic residues" evidence="10">
    <location>
        <begin position="918"/>
        <end position="937"/>
    </location>
</feature>
<comment type="similarity">
    <text evidence="2">Belongs to the SNF2/RAD54 helicase family.</text>
</comment>
<dbReference type="GO" id="GO:0004386">
    <property type="term" value="F:helicase activity"/>
    <property type="evidence" value="ECO:0007669"/>
    <property type="project" value="UniProtKB-KW"/>
</dbReference>
<feature type="compositionally biased region" description="Low complexity" evidence="10">
    <location>
        <begin position="1751"/>
        <end position="1769"/>
    </location>
</feature>
<feature type="region of interest" description="Disordered" evidence="10">
    <location>
        <begin position="2033"/>
        <end position="2261"/>
    </location>
</feature>
<accession>S3C5Z5</accession>
<feature type="domain" description="Helicase ATP-binding" evidence="11">
    <location>
        <begin position="1001"/>
        <end position="1189"/>
    </location>
</feature>
<keyword evidence="3" id="KW-0547">Nucleotide-binding</keyword>
<feature type="domain" description="Helicase C-terminal" evidence="12">
    <location>
        <begin position="1379"/>
        <end position="1525"/>
    </location>
</feature>